<reference evidence="1" key="1">
    <citation type="submission" date="2020-05" db="EMBL/GenBank/DDBJ databases">
        <title>Large-scale comparative analyses of tick genomes elucidate their genetic diversity and vector capacities.</title>
        <authorList>
            <person name="Jia N."/>
            <person name="Wang J."/>
            <person name="Shi W."/>
            <person name="Du L."/>
            <person name="Sun Y."/>
            <person name="Zhan W."/>
            <person name="Jiang J."/>
            <person name="Wang Q."/>
            <person name="Zhang B."/>
            <person name="Ji P."/>
            <person name="Sakyi L.B."/>
            <person name="Cui X."/>
            <person name="Yuan T."/>
            <person name="Jiang B."/>
            <person name="Yang W."/>
            <person name="Lam T.T.-Y."/>
            <person name="Chang Q."/>
            <person name="Ding S."/>
            <person name="Wang X."/>
            <person name="Zhu J."/>
            <person name="Ruan X."/>
            <person name="Zhao L."/>
            <person name="Wei J."/>
            <person name="Que T."/>
            <person name="Du C."/>
            <person name="Cheng J."/>
            <person name="Dai P."/>
            <person name="Han X."/>
            <person name="Huang E."/>
            <person name="Gao Y."/>
            <person name="Liu J."/>
            <person name="Shao H."/>
            <person name="Ye R."/>
            <person name="Li L."/>
            <person name="Wei W."/>
            <person name="Wang X."/>
            <person name="Wang C."/>
            <person name="Yang T."/>
            <person name="Huo Q."/>
            <person name="Li W."/>
            <person name="Guo W."/>
            <person name="Chen H."/>
            <person name="Zhou L."/>
            <person name="Ni X."/>
            <person name="Tian J."/>
            <person name="Zhou Y."/>
            <person name="Sheng Y."/>
            <person name="Liu T."/>
            <person name="Pan Y."/>
            <person name="Xia L."/>
            <person name="Li J."/>
            <person name="Zhao F."/>
            <person name="Cao W."/>
        </authorList>
    </citation>
    <scope>NUCLEOTIDE SEQUENCE</scope>
    <source>
        <strain evidence="1">Dsil-2018</strain>
    </source>
</reference>
<organism evidence="1 2">
    <name type="scientific">Dermacentor silvarum</name>
    <name type="common">Tick</name>
    <dbReference type="NCBI Taxonomy" id="543639"/>
    <lineage>
        <taxon>Eukaryota</taxon>
        <taxon>Metazoa</taxon>
        <taxon>Ecdysozoa</taxon>
        <taxon>Arthropoda</taxon>
        <taxon>Chelicerata</taxon>
        <taxon>Arachnida</taxon>
        <taxon>Acari</taxon>
        <taxon>Parasitiformes</taxon>
        <taxon>Ixodida</taxon>
        <taxon>Ixodoidea</taxon>
        <taxon>Ixodidae</taxon>
        <taxon>Rhipicephalinae</taxon>
        <taxon>Dermacentor</taxon>
    </lineage>
</organism>
<dbReference type="Proteomes" id="UP000821865">
    <property type="component" value="Chromosome 9"/>
</dbReference>
<sequence>MGNIFNKDTEDMTTRLTGKDRRLIRDSWHAFKTEHEDYGVILFTSLFVKHPEYQQLFKNFREKKLSALKRDPKFNAHASTVGHQITVMVDSLDTPKTLLEIIVKNAEFHMQKSGVAPEHFVELGRVVIDVLCANQEELMPPAVVKAWEKLFRLMNEQTAVVFADEPRPVNVKSADSYKVEHGMSTAHILSRSNTPAERAQNRRLSPRISPLMSKRSSPRASPLSVSPTA</sequence>
<dbReference type="EMBL" id="CM023478">
    <property type="protein sequence ID" value="KAH7932749.1"/>
    <property type="molecule type" value="Genomic_DNA"/>
</dbReference>
<protein>
    <submittedName>
        <fullName evidence="1">Uncharacterized protein</fullName>
    </submittedName>
</protein>
<keyword evidence="2" id="KW-1185">Reference proteome</keyword>
<name>A0ACB8C0J0_DERSI</name>
<accession>A0ACB8C0J0</accession>
<evidence type="ECO:0000313" key="2">
    <source>
        <dbReference type="Proteomes" id="UP000821865"/>
    </source>
</evidence>
<gene>
    <name evidence="1" type="ORF">HPB49_002251</name>
</gene>
<proteinExistence type="predicted"/>
<evidence type="ECO:0000313" key="1">
    <source>
        <dbReference type="EMBL" id="KAH7932749.1"/>
    </source>
</evidence>
<comment type="caution">
    <text evidence="1">The sequence shown here is derived from an EMBL/GenBank/DDBJ whole genome shotgun (WGS) entry which is preliminary data.</text>
</comment>